<dbReference type="SUPFAM" id="SSF56214">
    <property type="entry name" value="4'-phosphopantetheinyl transferase"/>
    <property type="match status" value="1"/>
</dbReference>
<dbReference type="EMBL" id="CP000878">
    <property type="protein sequence ID" value="ABX09174.1"/>
    <property type="molecule type" value="Genomic_DNA"/>
</dbReference>
<dbReference type="RefSeq" id="WP_012195795.1">
    <property type="nucleotide sequence ID" value="NC_009976.1"/>
</dbReference>
<sequence>MKRAASNEIALWSFRVNAPLKVISKQEEDWSIGLSPRRSLQFKHSRGHVRSALGDLWKISPLDIPLYAPPGKPPELSSGWGNISFSHCNDRLFIGWSSRSIGVDIERVDRNLQANKLNNRYFSKQEDHSLDELSEEGFRKAILEKWVLNEAAIKWQKGNIASDMPNWVFYKESNLAVHKILGFTIALKIIHFESWYTAIAYDKSLINEPIIICQK</sequence>
<proteinExistence type="predicted"/>
<keyword evidence="4" id="KW-1185">Reference proteome</keyword>
<evidence type="ECO:0000259" key="2">
    <source>
        <dbReference type="Pfam" id="PF01648"/>
    </source>
</evidence>
<name>A9BBG2_PROM4</name>
<dbReference type="GO" id="GO:0008897">
    <property type="term" value="F:holo-[acyl-carrier-protein] synthase activity"/>
    <property type="evidence" value="ECO:0007669"/>
    <property type="project" value="InterPro"/>
</dbReference>
<dbReference type="eggNOG" id="COG2091">
    <property type="taxonomic scope" value="Bacteria"/>
</dbReference>
<reference evidence="3 4" key="1">
    <citation type="journal article" date="2007" name="PLoS Genet.">
        <title>Patterns and implications of gene gain and loss in the evolution of Prochlorococcus.</title>
        <authorList>
            <person name="Kettler G.C."/>
            <person name="Martiny A.C."/>
            <person name="Huang K."/>
            <person name="Zucker J."/>
            <person name="Coleman M.L."/>
            <person name="Rodrigue S."/>
            <person name="Chen F."/>
            <person name="Lapidus A."/>
            <person name="Ferriera S."/>
            <person name="Johnson J."/>
            <person name="Steglich C."/>
            <person name="Church G.M."/>
            <person name="Richardson P."/>
            <person name="Chisholm S.W."/>
        </authorList>
    </citation>
    <scope>NUCLEOTIDE SEQUENCE [LARGE SCALE GENOMIC DNA]</scope>
    <source>
        <strain evidence="4">MIT 9211</strain>
    </source>
</reference>
<dbReference type="Proteomes" id="UP000000788">
    <property type="component" value="Chromosome"/>
</dbReference>
<dbReference type="STRING" id="93059.P9211_12431"/>
<dbReference type="GO" id="GO:0000287">
    <property type="term" value="F:magnesium ion binding"/>
    <property type="evidence" value="ECO:0007669"/>
    <property type="project" value="InterPro"/>
</dbReference>
<dbReference type="AlphaFoldDB" id="A9BBG2"/>
<accession>A9BBG2</accession>
<evidence type="ECO:0000313" key="4">
    <source>
        <dbReference type="Proteomes" id="UP000000788"/>
    </source>
</evidence>
<protein>
    <recommendedName>
        <fullName evidence="2">4'-phosphopantetheinyl transferase domain-containing protein</fullName>
    </recommendedName>
</protein>
<dbReference type="Pfam" id="PF01648">
    <property type="entry name" value="ACPS"/>
    <property type="match status" value="1"/>
</dbReference>
<keyword evidence="1" id="KW-0808">Transferase</keyword>
<dbReference type="KEGG" id="pmj:P9211_12431"/>
<organism evidence="3 4">
    <name type="scientific">Prochlorococcus marinus (strain MIT 9211)</name>
    <dbReference type="NCBI Taxonomy" id="93059"/>
    <lineage>
        <taxon>Bacteria</taxon>
        <taxon>Bacillati</taxon>
        <taxon>Cyanobacteriota</taxon>
        <taxon>Cyanophyceae</taxon>
        <taxon>Synechococcales</taxon>
        <taxon>Prochlorococcaceae</taxon>
        <taxon>Prochlorococcus</taxon>
    </lineage>
</organism>
<evidence type="ECO:0000256" key="1">
    <source>
        <dbReference type="ARBA" id="ARBA00022679"/>
    </source>
</evidence>
<dbReference type="OrthoDB" id="553384at2"/>
<dbReference type="Gene3D" id="3.90.470.20">
    <property type="entry name" value="4'-phosphopantetheinyl transferase domain"/>
    <property type="match status" value="2"/>
</dbReference>
<dbReference type="InterPro" id="IPR008278">
    <property type="entry name" value="4-PPantetheinyl_Trfase_dom"/>
</dbReference>
<dbReference type="InterPro" id="IPR037143">
    <property type="entry name" value="4-PPantetheinyl_Trfase_dom_sf"/>
</dbReference>
<evidence type="ECO:0000313" key="3">
    <source>
        <dbReference type="EMBL" id="ABX09174.1"/>
    </source>
</evidence>
<dbReference type="HOGENOM" id="CLU_110271_0_0_3"/>
<feature type="domain" description="4'-phosphopantetheinyl transferase" evidence="2">
    <location>
        <begin position="100"/>
        <end position="173"/>
    </location>
</feature>
<gene>
    <name evidence="3" type="ordered locus">P9211_12431</name>
</gene>